<feature type="region of interest" description="Disordered" evidence="1">
    <location>
        <begin position="127"/>
        <end position="148"/>
    </location>
</feature>
<feature type="compositionally biased region" description="Basic and acidic residues" evidence="1">
    <location>
        <begin position="127"/>
        <end position="138"/>
    </location>
</feature>
<evidence type="ECO:0000256" key="1">
    <source>
        <dbReference type="SAM" id="MobiDB-lite"/>
    </source>
</evidence>
<feature type="compositionally biased region" description="Basic residues" evidence="1">
    <location>
        <begin position="139"/>
        <end position="148"/>
    </location>
</feature>
<evidence type="ECO:0000313" key="2">
    <source>
        <dbReference type="EMBL" id="MBR1139338.1"/>
    </source>
</evidence>
<dbReference type="EMBL" id="JAFCLK010000028">
    <property type="protein sequence ID" value="MBR1139338.1"/>
    <property type="molecule type" value="Genomic_DNA"/>
</dbReference>
<gene>
    <name evidence="2" type="ORF">JQ619_26605</name>
</gene>
<name>A0ABS5GDA9_9BRAD</name>
<keyword evidence="3" id="KW-1185">Reference proteome</keyword>
<proteinExistence type="predicted"/>
<comment type="caution">
    <text evidence="2">The sequence shown here is derived from an EMBL/GenBank/DDBJ whole genome shotgun (WGS) entry which is preliminary data.</text>
</comment>
<organism evidence="2 3">
    <name type="scientific">Bradyrhizobium denitrificans</name>
    <dbReference type="NCBI Taxonomy" id="2734912"/>
    <lineage>
        <taxon>Bacteria</taxon>
        <taxon>Pseudomonadati</taxon>
        <taxon>Pseudomonadota</taxon>
        <taxon>Alphaproteobacteria</taxon>
        <taxon>Hyphomicrobiales</taxon>
        <taxon>Nitrobacteraceae</taxon>
        <taxon>Bradyrhizobium</taxon>
    </lineage>
</organism>
<evidence type="ECO:0000313" key="3">
    <source>
        <dbReference type="Proteomes" id="UP001314635"/>
    </source>
</evidence>
<dbReference type="RefSeq" id="WP_172240831.1">
    <property type="nucleotide sequence ID" value="NZ_JABFDP010000028.1"/>
</dbReference>
<reference evidence="3" key="1">
    <citation type="journal article" date="2021" name="ISME J.">
        <title>Evolutionary origin and ecological implication of a unique nif island in free-living Bradyrhizobium lineages.</title>
        <authorList>
            <person name="Tao J."/>
        </authorList>
    </citation>
    <scope>NUCLEOTIDE SEQUENCE [LARGE SCALE GENOMIC DNA]</scope>
    <source>
        <strain evidence="3">SZCCT0094</strain>
    </source>
</reference>
<accession>A0ABS5GDA9</accession>
<protein>
    <submittedName>
        <fullName evidence="2">Uncharacterized protein</fullName>
    </submittedName>
</protein>
<sequence>MTTTDVLTTSAFGVGPPVAIDDHGGTELAGRASKDSLQQRPFAKARRDIAPKLQRPMMPGNPTQISQSRLDSFLASKQRPGVHLARISSKGIAMALKYLDPKLLSEKQKAELRKVLNTQLKEIQDKLNEIDQLSDKPKAPKKTKKTKR</sequence>
<dbReference type="Proteomes" id="UP001314635">
    <property type="component" value="Unassembled WGS sequence"/>
</dbReference>